<keyword evidence="1" id="KW-0694">RNA-binding</keyword>
<evidence type="ECO:0000256" key="2">
    <source>
        <dbReference type="SAM" id="MobiDB-lite"/>
    </source>
</evidence>
<feature type="region of interest" description="Disordered" evidence="2">
    <location>
        <begin position="1"/>
        <end position="99"/>
    </location>
</feature>
<feature type="domain" description="Mei2-like C-terminal RNA recognition motif" evidence="3">
    <location>
        <begin position="513"/>
        <end position="594"/>
    </location>
</feature>
<dbReference type="Pfam" id="PF04059">
    <property type="entry name" value="RRM_2"/>
    <property type="match status" value="1"/>
</dbReference>
<dbReference type="HOGENOM" id="CLU_405543_0_0_1"/>
<name>J8TZD0_TRIAS</name>
<dbReference type="VEuPathDB" id="FungiDB:A1Q1_08047"/>
<sequence length="678" mass="74623">MLATPPEEKCAALPSVTPDSPPLLRTSPSSKKPQSQAGPNDAKSDISRSSSKISLSAQLPDLVPNDEMNGIHGPQGVSPSRREGVRRRRPPSPLKGFETYSSQTYQHCNSSMSTPGSHASAVPVTPHALNGDGIWLSSEFSPTASFSPFDNAQLELPDLARKVKDITRSPQFVNEATIGHHLLVRADPQQALTTDLRYPHLGVERRVPADLTPYRAILVRHLETHGFVILCFHDSRDTMKVYNKLLISSVRFNRALGPVSLQCTAIRRDVVRAKVWKDSIACIDVTVKGPVTVAGVKIFRAEYYDARAASKAVQVLDGAQIGDFKFTVKITTEKEGDPFLSRPISPSPLPQPSSAPQYTFASAAYGNQHTRQTFLDTPNQRTEAFGPSASAPRAASRFTRSFSNSFELPQTQPPSPTVRSIISRTHSVSAGTADWARITRNGTHDESLLQSQTQAPRWSDPVLLQSVLDQMSLTARVYQQTSAQQPVVPHNPQAIPVENIIHKDRIINGLDKRTTVMIKDVPNKLSREELVSILREVVPNEFDFVYLRFDFNNHCNVGYAFVNFTSIQALLTFVELKAGRKWNLFASEKVLQVSTGCFEPLLTVRNSHVMDALEEWRPQIFYSDGALKGQPEPFPEADHPARHQQRGSFSRAPFVTGASGSNGGSISAGPNPYRQAAA</sequence>
<organism evidence="4 5">
    <name type="scientific">Trichosporon asahii var. asahii (strain ATCC 90039 / CBS 2479 / JCM 2466 / KCTC 7840 / NBRC 103889/ NCYC 2677 / UAMH 7654)</name>
    <name type="common">Yeast</name>
    <dbReference type="NCBI Taxonomy" id="1186058"/>
    <lineage>
        <taxon>Eukaryota</taxon>
        <taxon>Fungi</taxon>
        <taxon>Dikarya</taxon>
        <taxon>Basidiomycota</taxon>
        <taxon>Agaricomycotina</taxon>
        <taxon>Tremellomycetes</taxon>
        <taxon>Trichosporonales</taxon>
        <taxon>Trichosporonaceae</taxon>
        <taxon>Trichosporon</taxon>
    </lineage>
</organism>
<dbReference type="GeneID" id="25991559"/>
<feature type="compositionally biased region" description="Low complexity" evidence="2">
    <location>
        <begin position="47"/>
        <end position="57"/>
    </location>
</feature>
<evidence type="ECO:0000256" key="1">
    <source>
        <dbReference type="ARBA" id="ARBA00022884"/>
    </source>
</evidence>
<dbReference type="RefSeq" id="XP_014184293.1">
    <property type="nucleotide sequence ID" value="XM_014328818.1"/>
</dbReference>
<dbReference type="GO" id="GO:0003723">
    <property type="term" value="F:RNA binding"/>
    <property type="evidence" value="ECO:0007669"/>
    <property type="project" value="UniProtKB-KW"/>
</dbReference>
<dbReference type="KEGG" id="tasa:A1Q1_08047"/>
<dbReference type="EMBL" id="ALBS01000008">
    <property type="protein sequence ID" value="EJT53130.1"/>
    <property type="molecule type" value="Genomic_DNA"/>
</dbReference>
<gene>
    <name evidence="4" type="ORF">A1Q1_08047</name>
</gene>
<feature type="compositionally biased region" description="Polar residues" evidence="2">
    <location>
        <begin position="26"/>
        <end position="38"/>
    </location>
</feature>
<dbReference type="Proteomes" id="UP000002748">
    <property type="component" value="Unassembled WGS sequence"/>
</dbReference>
<reference evidence="4 5" key="1">
    <citation type="journal article" date="2012" name="Eukaryot. Cell">
        <title>Draft genome sequence of CBS 2479, the standard type strain of Trichosporon asahii.</title>
        <authorList>
            <person name="Yang R.Y."/>
            <person name="Li H.T."/>
            <person name="Zhu H."/>
            <person name="Zhou G.P."/>
            <person name="Wang M."/>
            <person name="Wang L."/>
        </authorList>
    </citation>
    <scope>NUCLEOTIDE SEQUENCE [LARGE SCALE GENOMIC DNA]</scope>
    <source>
        <strain evidence="5">ATCC 90039 / CBS 2479 / JCM 2466 / KCTC 7840 / NCYC 2677 / UAMH 7654</strain>
    </source>
</reference>
<evidence type="ECO:0000313" key="5">
    <source>
        <dbReference type="Proteomes" id="UP000002748"/>
    </source>
</evidence>
<evidence type="ECO:0000313" key="4">
    <source>
        <dbReference type="EMBL" id="EJT53130.1"/>
    </source>
</evidence>
<protein>
    <recommendedName>
        <fullName evidence="3">Mei2-like C-terminal RNA recognition motif domain-containing protein</fullName>
    </recommendedName>
</protein>
<feature type="region of interest" description="Disordered" evidence="2">
    <location>
        <begin position="337"/>
        <end position="357"/>
    </location>
</feature>
<feature type="region of interest" description="Disordered" evidence="2">
    <location>
        <begin position="632"/>
        <end position="678"/>
    </location>
</feature>
<proteinExistence type="predicted"/>
<dbReference type="AlphaFoldDB" id="J8TZD0"/>
<comment type="caution">
    <text evidence="4">The sequence shown here is derived from an EMBL/GenBank/DDBJ whole genome shotgun (WGS) entry which is preliminary data.</text>
</comment>
<feature type="compositionally biased region" description="Basic and acidic residues" evidence="2">
    <location>
        <begin position="1"/>
        <end position="10"/>
    </location>
</feature>
<evidence type="ECO:0000259" key="3">
    <source>
        <dbReference type="Pfam" id="PF04059"/>
    </source>
</evidence>
<dbReference type="InterPro" id="IPR035979">
    <property type="entry name" value="RBD_domain_sf"/>
</dbReference>
<dbReference type="OrthoDB" id="417481at2759"/>
<accession>J8TZD0</accession>
<dbReference type="InterPro" id="IPR007201">
    <property type="entry name" value="Mei2-like_Rrm_C"/>
</dbReference>
<dbReference type="SUPFAM" id="SSF54928">
    <property type="entry name" value="RNA-binding domain, RBD"/>
    <property type="match status" value="1"/>
</dbReference>
<dbReference type="PANTHER" id="PTHR23189">
    <property type="entry name" value="RNA RECOGNITION MOTIF-CONTAINING"/>
    <property type="match status" value="1"/>
</dbReference>